<evidence type="ECO:0000259" key="5">
    <source>
        <dbReference type="PROSITE" id="PS50977"/>
    </source>
</evidence>
<keyword evidence="3" id="KW-0804">Transcription</keyword>
<comment type="caution">
    <text evidence="6">The sequence shown here is derived from an EMBL/GenBank/DDBJ whole genome shotgun (WGS) entry which is preliminary data.</text>
</comment>
<keyword evidence="7" id="KW-1185">Reference proteome</keyword>
<evidence type="ECO:0000313" key="6">
    <source>
        <dbReference type="EMBL" id="MBE9397868.1"/>
    </source>
</evidence>
<dbReference type="PANTHER" id="PTHR30055:SF146">
    <property type="entry name" value="HTH-TYPE TRANSCRIPTIONAL DUAL REGULATOR CECR"/>
    <property type="match status" value="1"/>
</dbReference>
<dbReference type="Pfam" id="PF00440">
    <property type="entry name" value="TetR_N"/>
    <property type="match status" value="1"/>
</dbReference>
<dbReference type="EMBL" id="JADEYS010000010">
    <property type="protein sequence ID" value="MBE9397868.1"/>
    <property type="molecule type" value="Genomic_DNA"/>
</dbReference>
<evidence type="ECO:0000313" key="7">
    <source>
        <dbReference type="Proteomes" id="UP000640333"/>
    </source>
</evidence>
<dbReference type="GO" id="GO:0000976">
    <property type="term" value="F:transcription cis-regulatory region binding"/>
    <property type="evidence" value="ECO:0007669"/>
    <property type="project" value="TreeGrafter"/>
</dbReference>
<keyword evidence="1" id="KW-0805">Transcription regulation</keyword>
<accession>A0A8J7FHQ8</accession>
<gene>
    <name evidence="6" type="ORF">IOQ59_11425</name>
</gene>
<sequence length="196" mass="21889">MSKIEQNKAKKKRAILLAAQNVFLSEGYLLASMDKIAVEAQVTKQTVYRYYSSKSDLFKAMLEQMGENSEVDFLDHLQLPDTEEALYQFARGFIQAHLSDDHLATFRLLVAEGGKAPEMTRSFCAVGLDDTDVKLTEFFAERLGMNNAETTVQLWTAMLLAHRAAVLIGMEKPTEQQIDQHAKDATAFLLAAISGH</sequence>
<dbReference type="InterPro" id="IPR009057">
    <property type="entry name" value="Homeodomain-like_sf"/>
</dbReference>
<protein>
    <submittedName>
        <fullName evidence="6">TetR/AcrR family transcriptional regulator</fullName>
    </submittedName>
</protein>
<keyword evidence="2 4" id="KW-0238">DNA-binding</keyword>
<feature type="domain" description="HTH tetR-type" evidence="5">
    <location>
        <begin position="9"/>
        <end position="69"/>
    </location>
</feature>
<dbReference type="InterPro" id="IPR050109">
    <property type="entry name" value="HTH-type_TetR-like_transc_reg"/>
</dbReference>
<proteinExistence type="predicted"/>
<evidence type="ECO:0000256" key="3">
    <source>
        <dbReference type="ARBA" id="ARBA00023163"/>
    </source>
</evidence>
<evidence type="ECO:0000256" key="4">
    <source>
        <dbReference type="PROSITE-ProRule" id="PRU00335"/>
    </source>
</evidence>
<dbReference type="PRINTS" id="PR00455">
    <property type="entry name" value="HTHTETR"/>
</dbReference>
<dbReference type="FunFam" id="1.10.10.60:FF:000141">
    <property type="entry name" value="TetR family transcriptional regulator"/>
    <property type="match status" value="1"/>
</dbReference>
<dbReference type="Proteomes" id="UP000640333">
    <property type="component" value="Unassembled WGS sequence"/>
</dbReference>
<dbReference type="RefSeq" id="WP_193953421.1">
    <property type="nucleotide sequence ID" value="NZ_JADEYS010000010.1"/>
</dbReference>
<dbReference type="SUPFAM" id="SSF46689">
    <property type="entry name" value="Homeodomain-like"/>
    <property type="match status" value="1"/>
</dbReference>
<dbReference type="InterPro" id="IPR001647">
    <property type="entry name" value="HTH_TetR"/>
</dbReference>
<dbReference type="AlphaFoldDB" id="A0A8J7FHQ8"/>
<evidence type="ECO:0000256" key="2">
    <source>
        <dbReference type="ARBA" id="ARBA00023125"/>
    </source>
</evidence>
<feature type="DNA-binding region" description="H-T-H motif" evidence="4">
    <location>
        <begin position="32"/>
        <end position="51"/>
    </location>
</feature>
<reference evidence="6" key="1">
    <citation type="submission" date="2020-10" db="EMBL/GenBank/DDBJ databases">
        <title>Bacterium isolated from coastal waters sediment.</title>
        <authorList>
            <person name="Chen R.-J."/>
            <person name="Lu D.-C."/>
            <person name="Zhu K.-L."/>
            <person name="Du Z.-J."/>
        </authorList>
    </citation>
    <scope>NUCLEOTIDE SEQUENCE</scope>
    <source>
        <strain evidence="6">N1Y112</strain>
    </source>
</reference>
<name>A0A8J7FHQ8_9GAMM</name>
<evidence type="ECO:0000256" key="1">
    <source>
        <dbReference type="ARBA" id="ARBA00023015"/>
    </source>
</evidence>
<dbReference type="PANTHER" id="PTHR30055">
    <property type="entry name" value="HTH-TYPE TRANSCRIPTIONAL REGULATOR RUTR"/>
    <property type="match status" value="1"/>
</dbReference>
<dbReference type="InterPro" id="IPR039536">
    <property type="entry name" value="TetR_C_Proteobacteria"/>
</dbReference>
<organism evidence="6 7">
    <name type="scientific">Pontibacterium sinense</name>
    <dbReference type="NCBI Taxonomy" id="2781979"/>
    <lineage>
        <taxon>Bacteria</taxon>
        <taxon>Pseudomonadati</taxon>
        <taxon>Pseudomonadota</taxon>
        <taxon>Gammaproteobacteria</taxon>
        <taxon>Oceanospirillales</taxon>
        <taxon>Oceanospirillaceae</taxon>
        <taxon>Pontibacterium</taxon>
    </lineage>
</organism>
<dbReference type="Gene3D" id="1.10.357.10">
    <property type="entry name" value="Tetracycline Repressor, domain 2"/>
    <property type="match status" value="1"/>
</dbReference>
<dbReference type="Pfam" id="PF14246">
    <property type="entry name" value="TetR_C_7"/>
    <property type="match status" value="1"/>
</dbReference>
<dbReference type="PROSITE" id="PS50977">
    <property type="entry name" value="HTH_TETR_2"/>
    <property type="match status" value="1"/>
</dbReference>
<dbReference type="GO" id="GO:0003700">
    <property type="term" value="F:DNA-binding transcription factor activity"/>
    <property type="evidence" value="ECO:0007669"/>
    <property type="project" value="TreeGrafter"/>
</dbReference>